<name>A0ABW5RHJ4_9MICO</name>
<dbReference type="Proteomes" id="UP001597453">
    <property type="component" value="Unassembled WGS sequence"/>
</dbReference>
<dbReference type="Gene3D" id="3.40.1000.10">
    <property type="entry name" value="Mog1/PsbP, alpha/beta/alpha sandwich"/>
    <property type="match status" value="1"/>
</dbReference>
<proteinExistence type="predicted"/>
<dbReference type="RefSeq" id="WP_066056458.1">
    <property type="nucleotide sequence ID" value="NZ_JBHUNF010000002.1"/>
</dbReference>
<keyword evidence="2" id="KW-1185">Reference proteome</keyword>
<gene>
    <name evidence="1" type="ORF">ACFSUQ_04295</name>
</gene>
<evidence type="ECO:0000313" key="1">
    <source>
        <dbReference type="EMBL" id="MFD2674518.1"/>
    </source>
</evidence>
<organism evidence="1 2">
    <name type="scientific">Gulosibacter bifidus</name>
    <dbReference type="NCBI Taxonomy" id="272239"/>
    <lineage>
        <taxon>Bacteria</taxon>
        <taxon>Bacillati</taxon>
        <taxon>Actinomycetota</taxon>
        <taxon>Actinomycetes</taxon>
        <taxon>Micrococcales</taxon>
        <taxon>Microbacteriaceae</taxon>
        <taxon>Gulosibacter</taxon>
    </lineage>
</organism>
<evidence type="ECO:0008006" key="3">
    <source>
        <dbReference type="Google" id="ProtNLM"/>
    </source>
</evidence>
<comment type="caution">
    <text evidence="1">The sequence shown here is derived from an EMBL/GenBank/DDBJ whole genome shotgun (WGS) entry which is preliminary data.</text>
</comment>
<reference evidence="2" key="1">
    <citation type="journal article" date="2019" name="Int. J. Syst. Evol. Microbiol.">
        <title>The Global Catalogue of Microorganisms (GCM) 10K type strain sequencing project: providing services to taxonomists for standard genome sequencing and annotation.</title>
        <authorList>
            <consortium name="The Broad Institute Genomics Platform"/>
            <consortium name="The Broad Institute Genome Sequencing Center for Infectious Disease"/>
            <person name="Wu L."/>
            <person name="Ma J."/>
        </authorList>
    </citation>
    <scope>NUCLEOTIDE SEQUENCE [LARGE SCALE GENOMIC DNA]</scope>
    <source>
        <strain evidence="2">TISTR 1511</strain>
    </source>
</reference>
<accession>A0ABW5RHJ4</accession>
<sequence>MPPQLRAVLEVLPGWERFEFAGSLGGVRHLASDKGLHPNVIVTLDKWAGAVDAERAISVVSEQLRGAGATIRATTDLSEDERAIVEIQTDEPGDDAGPVRVRYRLTLLPVAGDTLVLTGIATCRLTQDAVLANDFSRILASVELQAHGNNPSEHV</sequence>
<dbReference type="EMBL" id="JBHUNF010000002">
    <property type="protein sequence ID" value="MFD2674518.1"/>
    <property type="molecule type" value="Genomic_DNA"/>
</dbReference>
<protein>
    <recommendedName>
        <fullName evidence="3">DUF1795 domain-containing protein</fullName>
    </recommendedName>
</protein>
<evidence type="ECO:0000313" key="2">
    <source>
        <dbReference type="Proteomes" id="UP001597453"/>
    </source>
</evidence>